<dbReference type="InterPro" id="IPR001867">
    <property type="entry name" value="OmpR/PhoB-type_DNA-bd"/>
</dbReference>
<dbReference type="GO" id="GO:0006355">
    <property type="term" value="P:regulation of DNA-templated transcription"/>
    <property type="evidence" value="ECO:0007669"/>
    <property type="project" value="InterPro"/>
</dbReference>
<dbReference type="PRINTS" id="PR00364">
    <property type="entry name" value="DISEASERSIST"/>
</dbReference>
<reference evidence="8 9" key="1">
    <citation type="submission" date="2017-10" db="EMBL/GenBank/DDBJ databases">
        <title>Comparative genomics between pathogenic Norcardia.</title>
        <authorList>
            <person name="Zeng L."/>
        </authorList>
    </citation>
    <scope>NUCLEOTIDE SEQUENCE [LARGE SCALE GENOMIC DNA]</scope>
    <source>
        <strain evidence="8 9">NC_YFY_NT001</strain>
    </source>
</reference>
<name>A0A291RPD7_9NOCA</name>
<evidence type="ECO:0000256" key="3">
    <source>
        <dbReference type="ARBA" id="ARBA00023125"/>
    </source>
</evidence>
<dbReference type="Pfam" id="PF13191">
    <property type="entry name" value="AAA_16"/>
    <property type="match status" value="1"/>
</dbReference>
<feature type="region of interest" description="Disordered" evidence="6">
    <location>
        <begin position="701"/>
        <end position="725"/>
    </location>
</feature>
<dbReference type="Pfam" id="PF00486">
    <property type="entry name" value="Trans_reg_C"/>
    <property type="match status" value="1"/>
</dbReference>
<dbReference type="Gene3D" id="3.40.50.300">
    <property type="entry name" value="P-loop containing nucleotide triphosphate hydrolases"/>
    <property type="match status" value="1"/>
</dbReference>
<dbReference type="InterPro" id="IPR005158">
    <property type="entry name" value="BTAD"/>
</dbReference>
<evidence type="ECO:0000256" key="6">
    <source>
        <dbReference type="SAM" id="MobiDB-lite"/>
    </source>
</evidence>
<keyword evidence="3 5" id="KW-0238">DNA-binding</keyword>
<dbReference type="InterPro" id="IPR041664">
    <property type="entry name" value="AAA_16"/>
</dbReference>
<dbReference type="Gene3D" id="1.25.40.10">
    <property type="entry name" value="Tetratricopeptide repeat domain"/>
    <property type="match status" value="1"/>
</dbReference>
<dbReference type="PANTHER" id="PTHR35807:SF1">
    <property type="entry name" value="TRANSCRIPTIONAL REGULATOR REDD"/>
    <property type="match status" value="1"/>
</dbReference>
<dbReference type="SMART" id="SM01043">
    <property type="entry name" value="BTAD"/>
    <property type="match status" value="1"/>
</dbReference>
<dbReference type="InterPro" id="IPR051677">
    <property type="entry name" value="AfsR-DnrI-RedD_regulator"/>
</dbReference>
<evidence type="ECO:0000256" key="1">
    <source>
        <dbReference type="ARBA" id="ARBA00005820"/>
    </source>
</evidence>
<dbReference type="GO" id="GO:0003677">
    <property type="term" value="F:DNA binding"/>
    <property type="evidence" value="ECO:0007669"/>
    <property type="project" value="UniProtKB-UniRule"/>
</dbReference>
<sequence>MDHRRLRYFPPYSYRAGAMGRLPPVSGSSVGAGMAALVHTDSPGSGRAPCRDAQEGVVVEFLILGPLVVRSRDSEVTISAPRQRIVLTSLLLNPNKVVSVDHIAQLVWDGALSPSAAATIRTYVMRLRQVLGPAGAERIQTRAPGYLMRIQENETDLGRFLTHRRAAKALASTGDPEAAVEELDRGLSLWRHDPFLDVPCPRLHESEGVHLQELRLQTVGWRMDMQLGLNRHAEVLPELRKIVREQPLNEAFAGRLMLALSRVGQQPEALALYQRVRADLIGQFGMEPGAELRDIQCRILRGESGPVAGATAPHGGTPQPTENAKLPSAELPMPAQLPPEVCDFVGRHTETRQLHHLLTTRTDPQQRGAAVVITGPAGIGKTSLLLRVAHAARGDFLDGQLYASMDGPGGSTADPARVAQRFLIALGVPRRAIPEEGTDRLTLYRSIIAERQVLIALDDVCDAAQVRPLLPGSGKSRILIASRGHLTDLDGSHTLVLDPLAENIALNLLTSLVGRGRIDAEPAAARFIVQACSGVPLALRITGMRLHNRPNRSLNDIAHRLADPERILDELQVGDIAMRSTLDRVYDALAQRSHEGTDLRAAFRWLGMIASRCIRPQLVAALLECPQTHAEELLENLTDIHLLRPQCPGHYIMDRLSSAFARERLYQEELSGNYIATLRRLIRHGYLNDTSCRSCQFTPSRTATATDTHPAPTGSTHGDATPDRDLLIRTSGHSIARFTHPNEVRW</sequence>
<dbReference type="InterPro" id="IPR016032">
    <property type="entry name" value="Sig_transdc_resp-reg_C-effctor"/>
</dbReference>
<evidence type="ECO:0000256" key="2">
    <source>
        <dbReference type="ARBA" id="ARBA00023015"/>
    </source>
</evidence>
<feature type="domain" description="OmpR/PhoB-type" evidence="7">
    <location>
        <begin position="48"/>
        <end position="150"/>
    </location>
</feature>
<accession>A0A291RPD7</accession>
<comment type="similarity">
    <text evidence="1">Belongs to the AfsR/DnrI/RedD regulatory family.</text>
</comment>
<dbReference type="Gene3D" id="1.10.10.10">
    <property type="entry name" value="Winged helix-like DNA-binding domain superfamily/Winged helix DNA-binding domain"/>
    <property type="match status" value="1"/>
</dbReference>
<dbReference type="CDD" id="cd00383">
    <property type="entry name" value="trans_reg_C"/>
    <property type="match status" value="1"/>
</dbReference>
<dbReference type="Pfam" id="PF03704">
    <property type="entry name" value="BTAD"/>
    <property type="match status" value="1"/>
</dbReference>
<evidence type="ECO:0000313" key="9">
    <source>
        <dbReference type="Proteomes" id="UP000221961"/>
    </source>
</evidence>
<dbReference type="SMART" id="SM00862">
    <property type="entry name" value="Trans_reg_C"/>
    <property type="match status" value="1"/>
</dbReference>
<dbReference type="EMBL" id="CP023778">
    <property type="protein sequence ID" value="ATL69180.1"/>
    <property type="molecule type" value="Genomic_DNA"/>
</dbReference>
<protein>
    <submittedName>
        <fullName evidence="8">AfsR family transcriptional regulator</fullName>
    </submittedName>
</protein>
<evidence type="ECO:0000256" key="4">
    <source>
        <dbReference type="ARBA" id="ARBA00023163"/>
    </source>
</evidence>
<evidence type="ECO:0000313" key="8">
    <source>
        <dbReference type="EMBL" id="ATL69180.1"/>
    </source>
</evidence>
<evidence type="ECO:0000259" key="7">
    <source>
        <dbReference type="PROSITE" id="PS51755"/>
    </source>
</evidence>
<dbReference type="SUPFAM" id="SSF46894">
    <property type="entry name" value="C-terminal effector domain of the bipartite response regulators"/>
    <property type="match status" value="1"/>
</dbReference>
<evidence type="ECO:0000256" key="5">
    <source>
        <dbReference type="PROSITE-ProRule" id="PRU01091"/>
    </source>
</evidence>
<dbReference type="PANTHER" id="PTHR35807">
    <property type="entry name" value="TRANSCRIPTIONAL REGULATOR REDD-RELATED"/>
    <property type="match status" value="1"/>
</dbReference>
<dbReference type="InterPro" id="IPR011990">
    <property type="entry name" value="TPR-like_helical_dom_sf"/>
</dbReference>
<proteinExistence type="inferred from homology"/>
<keyword evidence="4" id="KW-0804">Transcription</keyword>
<keyword evidence="2" id="KW-0805">Transcription regulation</keyword>
<dbReference type="GO" id="GO:0043531">
    <property type="term" value="F:ADP binding"/>
    <property type="evidence" value="ECO:0007669"/>
    <property type="project" value="InterPro"/>
</dbReference>
<dbReference type="AlphaFoldDB" id="A0A291RPD7"/>
<dbReference type="GO" id="GO:0000160">
    <property type="term" value="P:phosphorelay signal transduction system"/>
    <property type="evidence" value="ECO:0007669"/>
    <property type="project" value="InterPro"/>
</dbReference>
<gene>
    <name evidence="8" type="ORF">CRH09_26375</name>
</gene>
<dbReference type="SUPFAM" id="SSF48452">
    <property type="entry name" value="TPR-like"/>
    <property type="match status" value="1"/>
</dbReference>
<dbReference type="PROSITE" id="PS51755">
    <property type="entry name" value="OMPR_PHOB"/>
    <property type="match status" value="1"/>
</dbReference>
<feature type="compositionally biased region" description="Low complexity" evidence="6">
    <location>
        <begin position="702"/>
        <end position="713"/>
    </location>
</feature>
<dbReference type="KEGG" id="ntp:CRH09_26375"/>
<dbReference type="CDD" id="cd15831">
    <property type="entry name" value="BTAD"/>
    <property type="match status" value="1"/>
</dbReference>
<dbReference type="Proteomes" id="UP000221961">
    <property type="component" value="Chromosome"/>
</dbReference>
<dbReference type="InterPro" id="IPR027417">
    <property type="entry name" value="P-loop_NTPase"/>
</dbReference>
<organism evidence="8 9">
    <name type="scientific">Nocardia terpenica</name>
    <dbReference type="NCBI Taxonomy" id="455432"/>
    <lineage>
        <taxon>Bacteria</taxon>
        <taxon>Bacillati</taxon>
        <taxon>Actinomycetota</taxon>
        <taxon>Actinomycetes</taxon>
        <taxon>Mycobacteriales</taxon>
        <taxon>Nocardiaceae</taxon>
        <taxon>Nocardia</taxon>
    </lineage>
</organism>
<feature type="DNA-binding region" description="OmpR/PhoB-type" evidence="5">
    <location>
        <begin position="48"/>
        <end position="150"/>
    </location>
</feature>
<dbReference type="InterPro" id="IPR036388">
    <property type="entry name" value="WH-like_DNA-bd_sf"/>
</dbReference>
<dbReference type="SUPFAM" id="SSF52540">
    <property type="entry name" value="P-loop containing nucleoside triphosphate hydrolases"/>
    <property type="match status" value="1"/>
</dbReference>